<dbReference type="AlphaFoldDB" id="A0A2J7PM29"/>
<evidence type="ECO:0000256" key="1">
    <source>
        <dbReference type="SAM" id="Phobius"/>
    </source>
</evidence>
<dbReference type="PANTHER" id="PTHR11422">
    <property type="entry name" value="T-CELL SURFACE GLYCOPROTEIN CD4"/>
    <property type="match status" value="1"/>
</dbReference>
<evidence type="ECO:0000313" key="4">
    <source>
        <dbReference type="EMBL" id="PNF17391.1"/>
    </source>
</evidence>
<evidence type="ECO:0000256" key="2">
    <source>
        <dbReference type="SAM" id="SignalP"/>
    </source>
</evidence>
<feature type="chain" id="PRO_5014319624" description="Immunoglobulin domain-containing protein" evidence="2">
    <location>
        <begin position="27"/>
        <end position="893"/>
    </location>
</feature>
<keyword evidence="1" id="KW-0472">Membrane</keyword>
<dbReference type="SMART" id="SM00409">
    <property type="entry name" value="IG"/>
    <property type="match status" value="5"/>
</dbReference>
<gene>
    <name evidence="4" type="ORF">B7P43_G02957</name>
</gene>
<dbReference type="PANTHER" id="PTHR11422:SF10">
    <property type="entry name" value="IG-LIKE DOMAIN-CONTAINING PROTEIN"/>
    <property type="match status" value="1"/>
</dbReference>
<evidence type="ECO:0000259" key="3">
    <source>
        <dbReference type="SMART" id="SM00409"/>
    </source>
</evidence>
<feature type="transmembrane region" description="Helical" evidence="1">
    <location>
        <begin position="865"/>
        <end position="888"/>
    </location>
</feature>
<sequence length="893" mass="97981">MLRYAHLSHLILGLLLLATSLAHVQGAATPIFTRGGLQLFQSRTRATDCQLILPDGTNCTYQPGTTPAPPHKECSFPNDMGMRNYCLFQVSVTSKHLSGIYSLSYTNSSGDFQEDIYNLYLLGGGVPISALRVIENENIYLRIEYSVPGTMNCDVIYPNGTTEELISSSSQSSPNHWGRKDECGVKIDGVSQQHSGLWKLLISSDEAYIYDEFSVYVTPLSSINTRPRPPIEWPFGGPGSVSMSHANSKYCELWNPRKELVQHTLSGCNYVQSIVTDADNGNWTFVFGVNGKFSEESFTQEIKVIKELFKVNATESERFPGGLDLLCSVSPGEISDCRFTRPDGKVFLSAEGLGNADYSYFGDGFRNGDCGLTIHQLKEADKGWWNCLVKTGAKTKSGFLNVLATEVSDPDEGNHEALVTLQKGSDVYLSCSAHNALEYCWFQHPSGYHFKFSTETVLSGLQENTQPRSYKYDDTLHLGICAIRVGDADVNVDSGEWTCHLGVPGSPEEDHSVPITVRVSESGVISLDKEVVFSNGFAVLKCYSVPIGKPLQYCRFLRPDGNGFNVVPGNNSVVLGRYQYEAEGLEKGECGLRIHSESATAEDIGKWTCVAKLQGKAQEEQDFITLRRIVSDPDEGNHEALVTLQKGSDVYLSCSAHTALEYCWFRHPSGYHFRFSTETVLSGLLENTQPRSYNYYDTLHLGICAIRVAGADVNVDSGEWTCHLGVPGSPEEDHSVPITVGVSESGVISLDKEVVFSNGFAVLKCYSVPIGKPLQYCRFLRPDGKGFNVVPGNNTVVLGRYQYEAEGLEKGECGLRIHSESATAEDVGNWTCVARLQGMAQEGEDFITLKRIVEQQQDEGLSTGAIVGIATGGAVAILLIAGLTFYFVRRKSA</sequence>
<dbReference type="InterPro" id="IPR003599">
    <property type="entry name" value="Ig_sub"/>
</dbReference>
<comment type="caution">
    <text evidence="4">The sequence shown here is derived from an EMBL/GenBank/DDBJ whole genome shotgun (WGS) entry which is preliminary data.</text>
</comment>
<dbReference type="CDD" id="cd12087">
    <property type="entry name" value="TM_EGFR-like"/>
    <property type="match status" value="1"/>
</dbReference>
<feature type="domain" description="Immunoglobulin" evidence="3">
    <location>
        <begin position="416"/>
        <end position="520"/>
    </location>
</feature>
<dbReference type="EMBL" id="NEVH01024421">
    <property type="protein sequence ID" value="PNF17391.1"/>
    <property type="molecule type" value="Genomic_DNA"/>
</dbReference>
<feature type="signal peptide" evidence="2">
    <location>
        <begin position="1"/>
        <end position="26"/>
    </location>
</feature>
<feature type="domain" description="Immunoglobulin" evidence="3">
    <location>
        <begin position="272"/>
        <end position="405"/>
    </location>
</feature>
<dbReference type="Gene3D" id="2.60.40.10">
    <property type="entry name" value="Immunoglobulins"/>
    <property type="match status" value="1"/>
</dbReference>
<organism evidence="4 5">
    <name type="scientific">Cryptotermes secundus</name>
    <dbReference type="NCBI Taxonomy" id="105785"/>
    <lineage>
        <taxon>Eukaryota</taxon>
        <taxon>Metazoa</taxon>
        <taxon>Ecdysozoa</taxon>
        <taxon>Arthropoda</taxon>
        <taxon>Hexapoda</taxon>
        <taxon>Insecta</taxon>
        <taxon>Pterygota</taxon>
        <taxon>Neoptera</taxon>
        <taxon>Polyneoptera</taxon>
        <taxon>Dictyoptera</taxon>
        <taxon>Blattodea</taxon>
        <taxon>Blattoidea</taxon>
        <taxon>Termitoidae</taxon>
        <taxon>Kalotermitidae</taxon>
        <taxon>Cryptotermitinae</taxon>
        <taxon>Cryptotermes</taxon>
    </lineage>
</organism>
<dbReference type="OrthoDB" id="6380398at2759"/>
<dbReference type="InParanoid" id="A0A2J7PM29"/>
<feature type="domain" description="Immunoglobulin" evidence="3">
    <location>
        <begin position="128"/>
        <end position="218"/>
    </location>
</feature>
<reference evidence="4 5" key="1">
    <citation type="submission" date="2017-12" db="EMBL/GenBank/DDBJ databases">
        <title>Hemimetabolous genomes reveal molecular basis of termite eusociality.</title>
        <authorList>
            <person name="Harrison M.C."/>
            <person name="Jongepier E."/>
            <person name="Robertson H.M."/>
            <person name="Arning N."/>
            <person name="Bitard-Feildel T."/>
            <person name="Chao H."/>
            <person name="Childers C.P."/>
            <person name="Dinh H."/>
            <person name="Doddapaneni H."/>
            <person name="Dugan S."/>
            <person name="Gowin J."/>
            <person name="Greiner C."/>
            <person name="Han Y."/>
            <person name="Hu H."/>
            <person name="Hughes D.S.T."/>
            <person name="Huylmans A.-K."/>
            <person name="Kemena C."/>
            <person name="Kremer L.P.M."/>
            <person name="Lee S.L."/>
            <person name="Lopez-Ezquerra A."/>
            <person name="Mallet L."/>
            <person name="Monroy-Kuhn J.M."/>
            <person name="Moser A."/>
            <person name="Murali S.C."/>
            <person name="Muzny D.M."/>
            <person name="Otani S."/>
            <person name="Piulachs M.-D."/>
            <person name="Poelchau M."/>
            <person name="Qu J."/>
            <person name="Schaub F."/>
            <person name="Wada-Katsumata A."/>
            <person name="Worley K.C."/>
            <person name="Xie Q."/>
            <person name="Ylla G."/>
            <person name="Poulsen M."/>
            <person name="Gibbs R.A."/>
            <person name="Schal C."/>
            <person name="Richards S."/>
            <person name="Belles X."/>
            <person name="Korb J."/>
            <person name="Bornberg-Bauer E."/>
        </authorList>
    </citation>
    <scope>NUCLEOTIDE SEQUENCE [LARGE SCALE GENOMIC DNA]</scope>
    <source>
        <tissue evidence="4">Whole body</tissue>
    </source>
</reference>
<protein>
    <recommendedName>
        <fullName evidence="3">Immunoglobulin domain-containing protein</fullName>
    </recommendedName>
</protein>
<keyword evidence="1" id="KW-0812">Transmembrane</keyword>
<evidence type="ECO:0000313" key="5">
    <source>
        <dbReference type="Proteomes" id="UP000235965"/>
    </source>
</evidence>
<name>A0A2J7PM29_9NEOP</name>
<keyword evidence="1" id="KW-1133">Transmembrane helix</keyword>
<keyword evidence="5" id="KW-1185">Reference proteome</keyword>
<accession>A0A2J7PM29</accession>
<feature type="domain" description="Immunoglobulin" evidence="3">
    <location>
        <begin position="527"/>
        <end position="629"/>
    </location>
</feature>
<dbReference type="Proteomes" id="UP000235965">
    <property type="component" value="Unassembled WGS sequence"/>
</dbReference>
<dbReference type="STRING" id="105785.A0A2J7PM29"/>
<dbReference type="InterPro" id="IPR013783">
    <property type="entry name" value="Ig-like_fold"/>
</dbReference>
<feature type="domain" description="Immunoglobulin" evidence="3">
    <location>
        <begin position="639"/>
        <end position="854"/>
    </location>
</feature>
<proteinExistence type="predicted"/>
<keyword evidence="2" id="KW-0732">Signal</keyword>